<dbReference type="AlphaFoldDB" id="A0A5B7ZV40"/>
<keyword evidence="2" id="KW-1185">Reference proteome</keyword>
<protein>
    <submittedName>
        <fullName evidence="1">GrpB family protein</fullName>
    </submittedName>
</protein>
<reference evidence="1 2" key="1">
    <citation type="submission" date="2019-06" db="EMBL/GenBank/DDBJ databases">
        <authorList>
            <person name="Srinivasan S."/>
        </authorList>
    </citation>
    <scope>NUCLEOTIDE SEQUENCE [LARGE SCALE GENOMIC DNA]</scope>
    <source>
        <strain evidence="1 2">17J68-5</strain>
    </source>
</reference>
<evidence type="ECO:0000313" key="1">
    <source>
        <dbReference type="EMBL" id="QDA58840.1"/>
    </source>
</evidence>
<gene>
    <name evidence="1" type="ORF">FHG12_01435</name>
</gene>
<dbReference type="Pfam" id="PF04229">
    <property type="entry name" value="GrpB"/>
    <property type="match status" value="1"/>
</dbReference>
<dbReference type="InterPro" id="IPR043519">
    <property type="entry name" value="NT_sf"/>
</dbReference>
<name>A0A5B7ZV40_9BACT</name>
<dbReference type="Gene3D" id="3.30.460.10">
    <property type="entry name" value="Beta Polymerase, domain 2"/>
    <property type="match status" value="1"/>
</dbReference>
<dbReference type="RefSeq" id="WP_139513860.1">
    <property type="nucleotide sequence ID" value="NZ_CP040896.1"/>
</dbReference>
<organism evidence="1 2">
    <name type="scientific">Hymenobacter jejuensis</name>
    <dbReference type="NCBI Taxonomy" id="2502781"/>
    <lineage>
        <taxon>Bacteria</taxon>
        <taxon>Pseudomonadati</taxon>
        <taxon>Bacteroidota</taxon>
        <taxon>Cytophagia</taxon>
        <taxon>Cytophagales</taxon>
        <taxon>Hymenobacteraceae</taxon>
        <taxon>Hymenobacter</taxon>
    </lineage>
</organism>
<dbReference type="KEGG" id="hyj:FHG12_01435"/>
<dbReference type="SUPFAM" id="SSF81301">
    <property type="entry name" value="Nucleotidyltransferase"/>
    <property type="match status" value="1"/>
</dbReference>
<dbReference type="InterPro" id="IPR007344">
    <property type="entry name" value="GrpB/CoaE"/>
</dbReference>
<proteinExistence type="predicted"/>
<dbReference type="Proteomes" id="UP000305398">
    <property type="component" value="Chromosome"/>
</dbReference>
<accession>A0A5B7ZV40</accession>
<dbReference type="EMBL" id="CP040896">
    <property type="protein sequence ID" value="QDA58840.1"/>
    <property type="molecule type" value="Genomic_DNA"/>
</dbReference>
<sequence>MSNLYNFAVSRPVELVQYRAAWPDEFAIMAQRIRALVGNAVLRLDHIGSTAVPGLRAKDVIDIQLTVADLQEVDNLTVPLWQAGFRQGEAFQYDIFHHLPAASVGLRKRYMREPVGERRTHLHIRETGRFNTRFALLCRDYLRASAHASVEYELLKLRAASLFPASIEGYLFLKEPVFHLIYEAAELWATQTGWQLPASDA</sequence>
<dbReference type="OrthoDB" id="9799092at2"/>
<evidence type="ECO:0000313" key="2">
    <source>
        <dbReference type="Proteomes" id="UP000305398"/>
    </source>
</evidence>
<dbReference type="PANTHER" id="PTHR34822:SF1">
    <property type="entry name" value="GRPB FAMILY PROTEIN"/>
    <property type="match status" value="1"/>
</dbReference>
<dbReference type="PANTHER" id="PTHR34822">
    <property type="entry name" value="GRPB DOMAIN PROTEIN (AFU_ORTHOLOGUE AFUA_1G01530)"/>
    <property type="match status" value="1"/>
</dbReference>